<gene>
    <name evidence="2" type="ORF">GCM10010909_19890</name>
</gene>
<accession>A0ABQ6AAQ7</accession>
<dbReference type="Gene3D" id="3.20.20.70">
    <property type="entry name" value="Aldolase class I"/>
    <property type="match status" value="1"/>
</dbReference>
<protein>
    <submittedName>
        <fullName evidence="2">N-acetylneuraminate synthase</fullName>
    </submittedName>
</protein>
<proteinExistence type="predicted"/>
<sequence>MALRDDQITSLEESSIMSEVKIGNRPVGGRHPCYVIAEIGINHNGDLDIAKHLIDVAVAAGCDAVKFQKRTVDVVYTPEELARPRENPFGATNGDLKRGLEFGHAEYHEIDAYCAKKNIAWFASCWDEASVDFIDHFDPPAYKIASASLTDDDLLRHTRAKGKAIILSTGMSSLEQIDHAVQVLGKKDLIILHSSSTYPAHYEELNLRVIPVLAQQFDVPVGYSGHETGIPSSVAAAAIGACVVERHLTLDRAMWGSDHAASLEPNGITRLVRDIRLVETSMGDGVKRVLDREKPVIEKLRRVHGPRIQGA</sequence>
<dbReference type="EMBL" id="BSOS01000065">
    <property type="protein sequence ID" value="GLR67308.1"/>
    <property type="molecule type" value="Genomic_DNA"/>
</dbReference>
<dbReference type="InterPro" id="IPR013132">
    <property type="entry name" value="PseI/NeuA/B-like_N"/>
</dbReference>
<dbReference type="Pfam" id="PF03102">
    <property type="entry name" value="NeuB"/>
    <property type="match status" value="1"/>
</dbReference>
<keyword evidence="3" id="KW-1185">Reference proteome</keyword>
<comment type="caution">
    <text evidence="2">The sequence shown here is derived from an EMBL/GenBank/DDBJ whole genome shotgun (WGS) entry which is preliminary data.</text>
</comment>
<dbReference type="InterPro" id="IPR013785">
    <property type="entry name" value="Aldolase_TIM"/>
</dbReference>
<dbReference type="Proteomes" id="UP001156641">
    <property type="component" value="Unassembled WGS sequence"/>
</dbReference>
<feature type="domain" description="PseI/NeuA/B-like" evidence="1">
    <location>
        <begin position="53"/>
        <end position="287"/>
    </location>
</feature>
<organism evidence="2 3">
    <name type="scientific">Acidocella aquatica</name>
    <dbReference type="NCBI Taxonomy" id="1922313"/>
    <lineage>
        <taxon>Bacteria</taxon>
        <taxon>Pseudomonadati</taxon>
        <taxon>Pseudomonadota</taxon>
        <taxon>Alphaproteobacteria</taxon>
        <taxon>Acetobacterales</taxon>
        <taxon>Acidocellaceae</taxon>
        <taxon>Acidocella</taxon>
    </lineage>
</organism>
<evidence type="ECO:0000313" key="2">
    <source>
        <dbReference type="EMBL" id="GLR67308.1"/>
    </source>
</evidence>
<dbReference type="InterPro" id="IPR051690">
    <property type="entry name" value="PseI-like"/>
</dbReference>
<evidence type="ECO:0000259" key="1">
    <source>
        <dbReference type="Pfam" id="PF03102"/>
    </source>
</evidence>
<dbReference type="SUPFAM" id="SSF51569">
    <property type="entry name" value="Aldolase"/>
    <property type="match status" value="1"/>
</dbReference>
<reference evidence="3" key="1">
    <citation type="journal article" date="2019" name="Int. J. Syst. Evol. Microbiol.">
        <title>The Global Catalogue of Microorganisms (GCM) 10K type strain sequencing project: providing services to taxonomists for standard genome sequencing and annotation.</title>
        <authorList>
            <consortium name="The Broad Institute Genomics Platform"/>
            <consortium name="The Broad Institute Genome Sequencing Center for Infectious Disease"/>
            <person name="Wu L."/>
            <person name="Ma J."/>
        </authorList>
    </citation>
    <scope>NUCLEOTIDE SEQUENCE [LARGE SCALE GENOMIC DNA]</scope>
    <source>
        <strain evidence="3">NBRC 112502</strain>
    </source>
</reference>
<name>A0ABQ6AAQ7_9PROT</name>
<dbReference type="PANTHER" id="PTHR42966:SF3">
    <property type="entry name" value="BLR5971 PROTEIN"/>
    <property type="match status" value="1"/>
</dbReference>
<evidence type="ECO:0000313" key="3">
    <source>
        <dbReference type="Proteomes" id="UP001156641"/>
    </source>
</evidence>
<dbReference type="PANTHER" id="PTHR42966">
    <property type="entry name" value="N-ACETYLNEURAMINATE SYNTHASE"/>
    <property type="match status" value="1"/>
</dbReference>